<dbReference type="InterPro" id="IPR026960">
    <property type="entry name" value="RVT-Znf"/>
</dbReference>
<accession>A0ABD0VG86</accession>
<keyword evidence="5" id="KW-1185">Reference proteome</keyword>
<reference evidence="4 5" key="1">
    <citation type="journal article" date="2024" name="Plant Biotechnol. J.">
        <title>Dendrobium thyrsiflorum genome and its molecular insights into genes involved in important horticultural traits.</title>
        <authorList>
            <person name="Chen B."/>
            <person name="Wang J.Y."/>
            <person name="Zheng P.J."/>
            <person name="Li K.L."/>
            <person name="Liang Y.M."/>
            <person name="Chen X.F."/>
            <person name="Zhang C."/>
            <person name="Zhao X."/>
            <person name="He X."/>
            <person name="Zhang G.Q."/>
            <person name="Liu Z.J."/>
            <person name="Xu Q."/>
        </authorList>
    </citation>
    <scope>NUCLEOTIDE SEQUENCE [LARGE SCALE GENOMIC DNA]</scope>
    <source>
        <strain evidence="4">GZMU011</strain>
    </source>
</reference>
<comment type="caution">
    <text evidence="4">The sequence shown here is derived from an EMBL/GenBank/DDBJ whole genome shotgun (WGS) entry which is preliminary data.</text>
</comment>
<gene>
    <name evidence="4" type="ORF">M5K25_004894</name>
</gene>
<evidence type="ECO:0008006" key="6">
    <source>
        <dbReference type="Google" id="ProtNLM"/>
    </source>
</evidence>
<dbReference type="EMBL" id="JANQDX010000005">
    <property type="protein sequence ID" value="KAL0924089.1"/>
    <property type="molecule type" value="Genomic_DNA"/>
</dbReference>
<dbReference type="PANTHER" id="PTHR31286:SF180">
    <property type="entry name" value="OS10G0362600 PROTEIN"/>
    <property type="match status" value="1"/>
</dbReference>
<dbReference type="AlphaFoldDB" id="A0ABD0VG86"/>
<feature type="region of interest" description="Disordered" evidence="1">
    <location>
        <begin position="271"/>
        <end position="327"/>
    </location>
</feature>
<evidence type="ECO:0000313" key="5">
    <source>
        <dbReference type="Proteomes" id="UP001552299"/>
    </source>
</evidence>
<sequence length="637" mass="71604">MAGGLPSPRAPPPSPPLSQPPLTSSTPTVFLNMQPLSGPNSRAWTNLFEPADSSSSSPSNLNLSFYPSEPAIIPFSGDNLTKGADDWKLCLVGYSVGKRPFYEALLAAVKKTWDLKGSLQLLSLSDGFFLFRFSCAEDFDMIWSRGVWFILGRPFILQKWHPKFKPTRENLTSLPIWIKIHDLPLACWNSEGISRIASKVGIPLAADSLTSSRTRLTYARVCVLVDCEATYPDEIMVSLDGDLVKLKVQYEWRPIPCTHCKSLIHLSNMCPSRPDEQHTQTDKPPFQSTRGRSVSRKPRARIPNGNVPSSTQAPTQTRPNVTAPNINPSPLPYAIELPLHYQPHSPTHKNHEPAAYAAQEVIKPPDNNSPLVDKVLPNLNSPTEESSSSTCEAPVPVDIPKPGITSPNKFELLQSQDEFMILDGFNTLSEAAKTDKPKGTMAIPIYEESKYCLLWDNSELGHFGSYVKAFHDNIPTSNWANHLWFKGCSLRYSAFAWFCLIGGLKTAEALKTRNIYIDSICPLCRLDSESSRHLFFECQFSFNIILKLIPQANSLLLRPNAHQFFDWLDDLNCNADMLRLHKLITCCSIYLIWKERNDRRYGGNSNCWITVYKAIQKSVCAKVFKWKNGIELLDQMR</sequence>
<dbReference type="Proteomes" id="UP001552299">
    <property type="component" value="Unassembled WGS sequence"/>
</dbReference>
<protein>
    <recommendedName>
        <fullName evidence="6">DUF4283 domain-containing protein</fullName>
    </recommendedName>
</protein>
<feature type="compositionally biased region" description="Pro residues" evidence="1">
    <location>
        <begin position="8"/>
        <end position="19"/>
    </location>
</feature>
<feature type="region of interest" description="Disordered" evidence="1">
    <location>
        <begin position="1"/>
        <end position="28"/>
    </location>
</feature>
<evidence type="ECO:0000313" key="4">
    <source>
        <dbReference type="EMBL" id="KAL0924089.1"/>
    </source>
</evidence>
<proteinExistence type="predicted"/>
<dbReference type="InterPro" id="IPR025558">
    <property type="entry name" value="DUF4283"/>
</dbReference>
<name>A0ABD0VG86_DENTH</name>
<feature type="domain" description="Reverse transcriptase zinc-binding" evidence="2">
    <location>
        <begin position="468"/>
        <end position="541"/>
    </location>
</feature>
<evidence type="ECO:0000259" key="3">
    <source>
        <dbReference type="Pfam" id="PF14111"/>
    </source>
</evidence>
<dbReference type="InterPro" id="IPR040256">
    <property type="entry name" value="At4g02000-like"/>
</dbReference>
<feature type="domain" description="DUF4283" evidence="3">
    <location>
        <begin position="84"/>
        <end position="167"/>
    </location>
</feature>
<evidence type="ECO:0000259" key="2">
    <source>
        <dbReference type="Pfam" id="PF13966"/>
    </source>
</evidence>
<dbReference type="Pfam" id="PF14111">
    <property type="entry name" value="DUF4283"/>
    <property type="match status" value="1"/>
</dbReference>
<dbReference type="Pfam" id="PF13966">
    <property type="entry name" value="zf-RVT"/>
    <property type="match status" value="1"/>
</dbReference>
<evidence type="ECO:0000256" key="1">
    <source>
        <dbReference type="SAM" id="MobiDB-lite"/>
    </source>
</evidence>
<feature type="compositionally biased region" description="Polar residues" evidence="1">
    <location>
        <begin position="306"/>
        <end position="327"/>
    </location>
</feature>
<dbReference type="PANTHER" id="PTHR31286">
    <property type="entry name" value="GLYCINE-RICH CELL WALL STRUCTURAL PROTEIN 1.8-LIKE"/>
    <property type="match status" value="1"/>
</dbReference>
<organism evidence="4 5">
    <name type="scientific">Dendrobium thyrsiflorum</name>
    <name type="common">Pinecone-like raceme dendrobium</name>
    <name type="synonym">Orchid</name>
    <dbReference type="NCBI Taxonomy" id="117978"/>
    <lineage>
        <taxon>Eukaryota</taxon>
        <taxon>Viridiplantae</taxon>
        <taxon>Streptophyta</taxon>
        <taxon>Embryophyta</taxon>
        <taxon>Tracheophyta</taxon>
        <taxon>Spermatophyta</taxon>
        <taxon>Magnoliopsida</taxon>
        <taxon>Liliopsida</taxon>
        <taxon>Asparagales</taxon>
        <taxon>Orchidaceae</taxon>
        <taxon>Epidendroideae</taxon>
        <taxon>Malaxideae</taxon>
        <taxon>Dendrobiinae</taxon>
        <taxon>Dendrobium</taxon>
    </lineage>
</organism>